<evidence type="ECO:0000313" key="1">
    <source>
        <dbReference type="EMBL" id="KAL2632447.1"/>
    </source>
</evidence>
<dbReference type="EMBL" id="JBHFFA010000004">
    <property type="protein sequence ID" value="KAL2632447.1"/>
    <property type="molecule type" value="Genomic_DNA"/>
</dbReference>
<protein>
    <submittedName>
        <fullName evidence="1">Uncharacterized protein</fullName>
    </submittedName>
</protein>
<comment type="caution">
    <text evidence="1">The sequence shown here is derived from an EMBL/GenBank/DDBJ whole genome shotgun (WGS) entry which is preliminary data.</text>
</comment>
<reference evidence="1 2" key="1">
    <citation type="submission" date="2024-09" db="EMBL/GenBank/DDBJ databases">
        <title>Chromosome-scale assembly of Riccia fluitans.</title>
        <authorList>
            <person name="Paukszto L."/>
            <person name="Sawicki J."/>
            <person name="Karawczyk K."/>
            <person name="Piernik-Szablinska J."/>
            <person name="Szczecinska M."/>
            <person name="Mazdziarz M."/>
        </authorList>
    </citation>
    <scope>NUCLEOTIDE SEQUENCE [LARGE SCALE GENOMIC DNA]</scope>
    <source>
        <strain evidence="1">Rf_01</strain>
        <tissue evidence="1">Aerial parts of the thallus</tissue>
    </source>
</reference>
<dbReference type="AlphaFoldDB" id="A0ABD1YNU3"/>
<organism evidence="1 2">
    <name type="scientific">Riccia fluitans</name>
    <dbReference type="NCBI Taxonomy" id="41844"/>
    <lineage>
        <taxon>Eukaryota</taxon>
        <taxon>Viridiplantae</taxon>
        <taxon>Streptophyta</taxon>
        <taxon>Embryophyta</taxon>
        <taxon>Marchantiophyta</taxon>
        <taxon>Marchantiopsida</taxon>
        <taxon>Marchantiidae</taxon>
        <taxon>Marchantiales</taxon>
        <taxon>Ricciaceae</taxon>
        <taxon>Riccia</taxon>
    </lineage>
</organism>
<proteinExistence type="predicted"/>
<name>A0ABD1YNU3_9MARC</name>
<dbReference type="Proteomes" id="UP001605036">
    <property type="component" value="Unassembled WGS sequence"/>
</dbReference>
<sequence>MENTSSQLPGKRQRLMSDFAHTATATVTSNVPEASASEDGKLHSVEDACKIWKDEWYGMADQQCNTLYLKVIVLQT</sequence>
<evidence type="ECO:0000313" key="2">
    <source>
        <dbReference type="Proteomes" id="UP001605036"/>
    </source>
</evidence>
<keyword evidence="2" id="KW-1185">Reference proteome</keyword>
<gene>
    <name evidence="1" type="ORF">R1flu_017133</name>
</gene>
<accession>A0ABD1YNU3</accession>